<keyword evidence="1" id="KW-0812">Transmembrane</keyword>
<feature type="transmembrane region" description="Helical" evidence="1">
    <location>
        <begin position="367"/>
        <end position="384"/>
    </location>
</feature>
<feature type="transmembrane region" description="Helical" evidence="1">
    <location>
        <begin position="35"/>
        <end position="54"/>
    </location>
</feature>
<dbReference type="Proteomes" id="UP001139035">
    <property type="component" value="Unassembled WGS sequence"/>
</dbReference>
<feature type="transmembrane region" description="Helical" evidence="1">
    <location>
        <begin position="6"/>
        <end position="23"/>
    </location>
</feature>
<feature type="transmembrane region" description="Helical" evidence="1">
    <location>
        <begin position="66"/>
        <end position="83"/>
    </location>
</feature>
<dbReference type="EMBL" id="JAJUWU010000031">
    <property type="protein sequence ID" value="MCE7030851.1"/>
    <property type="molecule type" value="Genomic_DNA"/>
</dbReference>
<keyword evidence="1" id="KW-1133">Transmembrane helix</keyword>
<evidence type="ECO:0000313" key="2">
    <source>
        <dbReference type="EMBL" id="MCE7030851.1"/>
    </source>
</evidence>
<feature type="transmembrane region" description="Helical" evidence="1">
    <location>
        <begin position="314"/>
        <end position="335"/>
    </location>
</feature>
<keyword evidence="3" id="KW-1185">Reference proteome</keyword>
<keyword evidence="1" id="KW-0472">Membrane</keyword>
<accession>A0A9X1T6P5</accession>
<protein>
    <recommendedName>
        <fullName evidence="4">O-Antigen ligase</fullName>
    </recommendedName>
</protein>
<feature type="transmembrane region" description="Helical" evidence="1">
    <location>
        <begin position="342"/>
        <end position="361"/>
    </location>
</feature>
<evidence type="ECO:0000313" key="3">
    <source>
        <dbReference type="Proteomes" id="UP001139035"/>
    </source>
</evidence>
<feature type="transmembrane region" description="Helical" evidence="1">
    <location>
        <begin position="146"/>
        <end position="165"/>
    </location>
</feature>
<reference evidence="2" key="1">
    <citation type="submission" date="2022-01" db="EMBL/GenBank/DDBJ databases">
        <title>Jiella avicenniae sp. nov., a novel endophytic bacterium isolated from bark of Avicennia marina.</title>
        <authorList>
            <person name="Tuo L."/>
        </authorList>
    </citation>
    <scope>NUCLEOTIDE SEQUENCE</scope>
    <source>
        <strain evidence="2">CBK1P-4</strain>
    </source>
</reference>
<feature type="transmembrane region" description="Helical" evidence="1">
    <location>
        <begin position="90"/>
        <end position="109"/>
    </location>
</feature>
<name>A0A9X1T6P5_9HYPH</name>
<gene>
    <name evidence="2" type="ORF">LZD57_22935</name>
</gene>
<dbReference type="AlphaFoldDB" id="A0A9X1T6P5"/>
<proteinExistence type="predicted"/>
<comment type="caution">
    <text evidence="2">The sequence shown here is derived from an EMBL/GenBank/DDBJ whole genome shotgun (WGS) entry which is preliminary data.</text>
</comment>
<organism evidence="2 3">
    <name type="scientific">Jiella avicenniae</name>
    <dbReference type="NCBI Taxonomy" id="2907202"/>
    <lineage>
        <taxon>Bacteria</taxon>
        <taxon>Pseudomonadati</taxon>
        <taxon>Pseudomonadota</taxon>
        <taxon>Alphaproteobacteria</taxon>
        <taxon>Hyphomicrobiales</taxon>
        <taxon>Aurantimonadaceae</taxon>
        <taxon>Jiella</taxon>
    </lineage>
</organism>
<feature type="transmembrane region" description="Helical" evidence="1">
    <location>
        <begin position="199"/>
        <end position="217"/>
    </location>
</feature>
<sequence length="426" mass="46566">MIGRLTFAEVLLLVYLPFGYAKFRSLRLKVPREVKVVLVLGALWLAACLVTDAIRQTPFSDFSRGASKIVFLLSNFLGLVFLTRCRFDRALKLMSFLFVAAALKLALGYSGDELADEVAGAGWKFGYGQFATALVLLVASQLNRKAATRSLGIVLPFVIAGFSLLLNARNLTGLTALSGLVGLITAGRRRSMSRKSIALVGLAGIAAGGAVFQVYAFSASAGWLGPEAKDKYEHQYSGDLNFLEAGRTEYLSSIPAVKDSPIIGHGSWARDMDYVVLRIARLEAAGIKVTGDPFRGDLIPTHSHLMGAWVEHGILGAVFWIYILWICGSAAVMLLRRPSHLSGFLTFVVLSLVWDIFFSPFGLDRRIIDPAEILLIILILPSFAGSRESHRKRVNHEILHRHDLVQSARVSGARHPFGHQPVRGGH</sequence>
<evidence type="ECO:0000256" key="1">
    <source>
        <dbReference type="SAM" id="Phobius"/>
    </source>
</evidence>
<evidence type="ECO:0008006" key="4">
    <source>
        <dbReference type="Google" id="ProtNLM"/>
    </source>
</evidence>